<gene>
    <name evidence="1" type="ORF">Thiowin_00652</name>
</gene>
<reference evidence="1 2" key="1">
    <citation type="journal article" date="2023" name="Microorganisms">
        <title>Thiorhodovibrio frisius and Trv. litoralis spp. nov., Two Novel Members from a Clade of Fastidious Purple Sulfur Bacteria That Exhibit Unique Red-Shifted Light-Harvesting Capabilities.</title>
        <authorList>
            <person name="Methner A."/>
            <person name="Kuzyk S.B."/>
            <person name="Petersen J."/>
            <person name="Bauer S."/>
            <person name="Brinkmann H."/>
            <person name="Sichau K."/>
            <person name="Wanner G."/>
            <person name="Wolf J."/>
            <person name="Neumann-Schaal M."/>
            <person name="Henke P."/>
            <person name="Tank M."/>
            <person name="Sproer C."/>
            <person name="Bunk B."/>
            <person name="Overmann J."/>
        </authorList>
    </citation>
    <scope>NUCLEOTIDE SEQUENCE [LARGE SCALE GENOMIC DNA]</scope>
    <source>
        <strain evidence="1 2">DSM 6702</strain>
    </source>
</reference>
<evidence type="ECO:0000313" key="2">
    <source>
        <dbReference type="Proteomes" id="UP001432180"/>
    </source>
</evidence>
<protein>
    <submittedName>
        <fullName evidence="1">Uncharacterized protein</fullName>
    </submittedName>
</protein>
<keyword evidence="2" id="KW-1185">Reference proteome</keyword>
<proteinExistence type="predicted"/>
<organism evidence="1 2">
    <name type="scientific">Thiorhodovibrio winogradskyi</name>
    <dbReference type="NCBI Taxonomy" id="77007"/>
    <lineage>
        <taxon>Bacteria</taxon>
        <taxon>Pseudomonadati</taxon>
        <taxon>Pseudomonadota</taxon>
        <taxon>Gammaproteobacteria</taxon>
        <taxon>Chromatiales</taxon>
        <taxon>Chromatiaceae</taxon>
        <taxon>Thiorhodovibrio</taxon>
    </lineage>
</organism>
<name>A0ABZ0S5C1_9GAMM</name>
<sequence length="38" mass="4322">MAFHQATSNRLQDIVNEAAARLVNSVKPPLPKRLHWPD</sequence>
<evidence type="ECO:0000313" key="1">
    <source>
        <dbReference type="EMBL" id="WPL15735.1"/>
    </source>
</evidence>
<dbReference type="EMBL" id="CP121472">
    <property type="protein sequence ID" value="WPL15735.1"/>
    <property type="molecule type" value="Genomic_DNA"/>
</dbReference>
<dbReference type="Proteomes" id="UP001432180">
    <property type="component" value="Chromosome"/>
</dbReference>
<accession>A0ABZ0S5C1</accession>